<dbReference type="PATRIC" id="fig|306537.10.peg.794"/>
<dbReference type="STRING" id="306537.jk0785"/>
<sequence>MYWARVYAMAQTLLSLLRDSRTAAQSGASAAISWRLASDFARQYWLATPDEVPDELVGEFYSMRASAADHLGFADEAIAALRDLRAWARSNDDHALALEALALLAHQSLTLEERPATLAELHSPREMLAQLAQGFADFRPDPDSPTLAEAPHITHRDLPRSIAARLTSAATTGFAVATNLSGSADDATAFDFADTFAQLVRRFGSKPPSTADRQLWFAQEAWFRGRREEAYDRVTALIGRLEEDSLLGGGSTDAQTVSLYEAHDMLAHFEMFRATESVGDDSSLAAVADHWKECVRLAGKLGAEVIALQCAGLAAMALLGEGREGEAWELASAELAATEGCPLSPAILNLRYTLAEAALNCGLFEEALANARLVAEWSEFSADDERTIGGYSMALVAAAELGYAEIAAELDERRRAALERWEA</sequence>
<dbReference type="KEGG" id="cjk:jk0785"/>
<evidence type="ECO:0000313" key="2">
    <source>
        <dbReference type="Proteomes" id="UP000000545"/>
    </source>
</evidence>
<reference evidence="1 2" key="1">
    <citation type="journal article" date="2005" name="J. Bacteriol.">
        <title>Complete genome sequence and analysis of the multiresistant nosocomial pathogen Corynebacterium jeikeium K411, a lipid-requiring bacterium of the human skin flora.</title>
        <authorList>
            <person name="Tauch A."/>
            <person name="Kaiser O."/>
            <person name="Hain T."/>
            <person name="Goesmann A."/>
            <person name="Weisshaar B."/>
            <person name="Albersmeier A."/>
            <person name="Bekel T."/>
            <person name="Bischoff N."/>
            <person name="Brune I."/>
            <person name="Chakraborty T."/>
            <person name="Kalinowski J."/>
            <person name="Meyer F."/>
            <person name="Rupp O."/>
            <person name="Schneiker S."/>
            <person name="Viehoever P."/>
            <person name="Puehler A."/>
        </authorList>
    </citation>
    <scope>NUCLEOTIDE SEQUENCE [LARGE SCALE GENOMIC DNA]</scope>
    <source>
        <strain evidence="1 2">K411</strain>
    </source>
</reference>
<accession>Q4JW60</accession>
<proteinExistence type="predicted"/>
<dbReference type="Proteomes" id="UP000000545">
    <property type="component" value="Chromosome"/>
</dbReference>
<name>Q4JW60_CORJK</name>
<evidence type="ECO:0000313" key="1">
    <source>
        <dbReference type="EMBL" id="CAI36947.1"/>
    </source>
</evidence>
<dbReference type="OrthoDB" id="4424962at2"/>
<dbReference type="EMBL" id="CR931997">
    <property type="protein sequence ID" value="CAI36947.1"/>
    <property type="molecule type" value="Genomic_DNA"/>
</dbReference>
<dbReference type="AlphaFoldDB" id="Q4JW60"/>
<organism evidence="1 2">
    <name type="scientific">Corynebacterium jeikeium (strain K411)</name>
    <dbReference type="NCBI Taxonomy" id="306537"/>
    <lineage>
        <taxon>Bacteria</taxon>
        <taxon>Bacillati</taxon>
        <taxon>Actinomycetota</taxon>
        <taxon>Actinomycetes</taxon>
        <taxon>Mycobacteriales</taxon>
        <taxon>Corynebacteriaceae</taxon>
        <taxon>Corynebacterium</taxon>
    </lineage>
</organism>
<dbReference type="eggNOG" id="ENOG5031EJA">
    <property type="taxonomic scope" value="Bacteria"/>
</dbReference>
<protein>
    <submittedName>
        <fullName evidence="1">Uncharacterized protein</fullName>
    </submittedName>
</protein>
<gene>
    <name evidence="1" type="ordered locus">jk0785</name>
</gene>
<keyword evidence="2" id="KW-1185">Reference proteome</keyword>
<dbReference type="HOGENOM" id="CLU_032289_0_0_11"/>